<keyword evidence="5" id="KW-0378">Hydrolase</keyword>
<reference evidence="8" key="1">
    <citation type="submission" date="2021-01" db="UniProtKB">
        <authorList>
            <consortium name="EnsemblMetazoa"/>
        </authorList>
    </citation>
    <scope>IDENTIFICATION</scope>
</reference>
<dbReference type="GO" id="GO:0046872">
    <property type="term" value="F:metal ion binding"/>
    <property type="evidence" value="ECO:0007669"/>
    <property type="project" value="UniProtKB-KW"/>
</dbReference>
<dbReference type="SUPFAM" id="SSF51556">
    <property type="entry name" value="Metallo-dependent hydrolases"/>
    <property type="match status" value="1"/>
</dbReference>
<evidence type="ECO:0000256" key="3">
    <source>
        <dbReference type="ARBA" id="ARBA00012784"/>
    </source>
</evidence>
<accession>A0A7M5WS43</accession>
<name>A0A7M5WS43_9CNID</name>
<dbReference type="InterPro" id="IPR001365">
    <property type="entry name" value="A_deaminase_dom"/>
</dbReference>
<evidence type="ECO:0000256" key="6">
    <source>
        <dbReference type="ARBA" id="ARBA00022833"/>
    </source>
</evidence>
<dbReference type="AlphaFoldDB" id="A0A7M5WS43"/>
<evidence type="ECO:0000256" key="5">
    <source>
        <dbReference type="ARBA" id="ARBA00022801"/>
    </source>
</evidence>
<keyword evidence="4" id="KW-0479">Metal-binding</keyword>
<comment type="similarity">
    <text evidence="2">Belongs to the metallo-dependent hydrolases superfamily. Adenosine and AMP deaminases family.</text>
</comment>
<dbReference type="InterPro" id="IPR032466">
    <property type="entry name" value="Metal_Hydrolase"/>
</dbReference>
<dbReference type="GO" id="GO:0043103">
    <property type="term" value="P:hypoxanthine salvage"/>
    <property type="evidence" value="ECO:0007669"/>
    <property type="project" value="TreeGrafter"/>
</dbReference>
<evidence type="ECO:0000313" key="9">
    <source>
        <dbReference type="Proteomes" id="UP000594262"/>
    </source>
</evidence>
<dbReference type="GO" id="GO:0004000">
    <property type="term" value="F:adenosine deaminase activity"/>
    <property type="evidence" value="ECO:0007669"/>
    <property type="project" value="UniProtKB-ARBA"/>
</dbReference>
<dbReference type="PANTHER" id="PTHR11409:SF43">
    <property type="entry name" value="ADENOSINE DEAMINASE"/>
    <property type="match status" value="1"/>
</dbReference>
<evidence type="ECO:0000259" key="7">
    <source>
        <dbReference type="Pfam" id="PF00962"/>
    </source>
</evidence>
<dbReference type="RefSeq" id="XP_066910316.1">
    <property type="nucleotide sequence ID" value="XM_067054215.1"/>
</dbReference>
<dbReference type="GO" id="GO:0046103">
    <property type="term" value="P:inosine biosynthetic process"/>
    <property type="evidence" value="ECO:0007669"/>
    <property type="project" value="TreeGrafter"/>
</dbReference>
<dbReference type="GeneID" id="136797629"/>
<keyword evidence="9" id="KW-1185">Reference proteome</keyword>
<dbReference type="InterPro" id="IPR006330">
    <property type="entry name" value="Ado/ade_deaminase"/>
</dbReference>
<protein>
    <recommendedName>
        <fullName evidence="3">adenosine deaminase</fullName>
        <ecNumber evidence="3">3.5.4.4</ecNumber>
    </recommendedName>
</protein>
<evidence type="ECO:0000256" key="4">
    <source>
        <dbReference type="ARBA" id="ARBA00022723"/>
    </source>
</evidence>
<evidence type="ECO:0000256" key="1">
    <source>
        <dbReference type="ARBA" id="ARBA00001947"/>
    </source>
</evidence>
<evidence type="ECO:0000256" key="2">
    <source>
        <dbReference type="ARBA" id="ARBA00006676"/>
    </source>
</evidence>
<dbReference type="OrthoDB" id="272271at2759"/>
<evidence type="ECO:0000313" key="8">
    <source>
        <dbReference type="EnsemblMetazoa" id="CLYHEMP008671.1"/>
    </source>
</evidence>
<dbReference type="Gene3D" id="3.20.20.140">
    <property type="entry name" value="Metal-dependent hydrolases"/>
    <property type="match status" value="1"/>
</dbReference>
<keyword evidence="6" id="KW-0862">Zinc</keyword>
<comment type="cofactor">
    <cofactor evidence="1">
        <name>Zn(2+)</name>
        <dbReference type="ChEBI" id="CHEBI:29105"/>
    </cofactor>
</comment>
<dbReference type="Proteomes" id="UP000594262">
    <property type="component" value="Unplaced"/>
</dbReference>
<dbReference type="GO" id="GO:0005829">
    <property type="term" value="C:cytosol"/>
    <property type="evidence" value="ECO:0007669"/>
    <property type="project" value="TreeGrafter"/>
</dbReference>
<sequence>MCKIMKKTQIAGGSKQKQNSNWKVFDFCNQFLQTREDLSSMTYQLVNNLFNDHGVNYIEIRFAPVLHTLKNLTELEAVRAVVEGFKNAVKHFKDNQNVEIKGGIILCILRSYPPKKAFETLDLYSQSNDVLAIDVAGDEGSYPLELFKDVLVEARRRQIPITVHAGEWNEHTNATIIDNVNLAADIGVQRIGHGLALRSCDESIYEEYRLKDISIEVCLTSNCGNKTKCESFAKHPIKKFIRKGLKVSALNVDNLLLSGSLDIGAPDPTNECVRAILDCGLSSRDLLEIIENGYKAGFATIDQSFIENALNKWRTIYLPKIEDLLSKYDIVSQALQ</sequence>
<dbReference type="GO" id="GO:0006154">
    <property type="term" value="P:adenosine catabolic process"/>
    <property type="evidence" value="ECO:0007669"/>
    <property type="project" value="TreeGrafter"/>
</dbReference>
<dbReference type="EnsemblMetazoa" id="CLYHEMT008671.1">
    <property type="protein sequence ID" value="CLYHEMP008671.1"/>
    <property type="gene ID" value="CLYHEMG008671"/>
</dbReference>
<proteinExistence type="inferred from homology"/>
<feature type="domain" description="Adenosine deaminase" evidence="7">
    <location>
        <begin position="23"/>
        <end position="303"/>
    </location>
</feature>
<dbReference type="PANTHER" id="PTHR11409">
    <property type="entry name" value="ADENOSINE DEAMINASE"/>
    <property type="match status" value="1"/>
</dbReference>
<dbReference type="Pfam" id="PF00962">
    <property type="entry name" value="A_deaminase"/>
    <property type="match status" value="1"/>
</dbReference>
<organism evidence="8 9">
    <name type="scientific">Clytia hemisphaerica</name>
    <dbReference type="NCBI Taxonomy" id="252671"/>
    <lineage>
        <taxon>Eukaryota</taxon>
        <taxon>Metazoa</taxon>
        <taxon>Cnidaria</taxon>
        <taxon>Hydrozoa</taxon>
        <taxon>Hydroidolina</taxon>
        <taxon>Leptothecata</taxon>
        <taxon>Obeliida</taxon>
        <taxon>Clytiidae</taxon>
        <taxon>Clytia</taxon>
    </lineage>
</organism>
<dbReference type="EC" id="3.5.4.4" evidence="3"/>